<name>A0AAD9ZEF0_9LECA</name>
<protein>
    <submittedName>
        <fullName evidence="2">Uncharacterized protein</fullName>
    </submittedName>
</protein>
<sequence length="200" mass="22615">MHQHTSTKHPRPEDEISESSNKRIRRVGTITASPYGHNWVEDRQKVPHSSIEDAQQLGAPKHLPFHDQSDLVFFQQYATVPTTDYHRARRLPTPTPLGQASQLPQLTYRPPPWNSLEHASTQQVLQNAQPPADHIFTREIPNGMELAPFDTAEQRYWREQKGRSKLPVMEPNGLVALNQNSSIDSDILSGFSSVSDIGKP</sequence>
<gene>
    <name evidence="2" type="ORF">OEA41_007731</name>
</gene>
<dbReference type="Proteomes" id="UP001276659">
    <property type="component" value="Unassembled WGS sequence"/>
</dbReference>
<evidence type="ECO:0000313" key="2">
    <source>
        <dbReference type="EMBL" id="KAK3176408.1"/>
    </source>
</evidence>
<evidence type="ECO:0000256" key="1">
    <source>
        <dbReference type="SAM" id="MobiDB-lite"/>
    </source>
</evidence>
<comment type="caution">
    <text evidence="2">The sequence shown here is derived from an EMBL/GenBank/DDBJ whole genome shotgun (WGS) entry which is preliminary data.</text>
</comment>
<dbReference type="EMBL" id="JASNWA010000004">
    <property type="protein sequence ID" value="KAK3176408.1"/>
    <property type="molecule type" value="Genomic_DNA"/>
</dbReference>
<organism evidence="2 3">
    <name type="scientific">Lepraria neglecta</name>
    <dbReference type="NCBI Taxonomy" id="209136"/>
    <lineage>
        <taxon>Eukaryota</taxon>
        <taxon>Fungi</taxon>
        <taxon>Dikarya</taxon>
        <taxon>Ascomycota</taxon>
        <taxon>Pezizomycotina</taxon>
        <taxon>Lecanoromycetes</taxon>
        <taxon>OSLEUM clade</taxon>
        <taxon>Lecanoromycetidae</taxon>
        <taxon>Lecanorales</taxon>
        <taxon>Lecanorineae</taxon>
        <taxon>Stereocaulaceae</taxon>
        <taxon>Lepraria</taxon>
    </lineage>
</organism>
<keyword evidence="3" id="KW-1185">Reference proteome</keyword>
<dbReference type="AlphaFoldDB" id="A0AAD9ZEF0"/>
<reference evidence="2" key="1">
    <citation type="submission" date="2022-11" db="EMBL/GenBank/DDBJ databases">
        <title>Chromosomal genome sequence assembly and mating type (MAT) locus characterization of the leprose asexual lichenized fungus Lepraria neglecta (Nyl.) Erichsen.</title>
        <authorList>
            <person name="Allen J.L."/>
            <person name="Pfeffer B."/>
        </authorList>
    </citation>
    <scope>NUCLEOTIDE SEQUENCE</scope>
    <source>
        <strain evidence="2">Allen 5258</strain>
    </source>
</reference>
<accession>A0AAD9ZEF0</accession>
<feature type="region of interest" description="Disordered" evidence="1">
    <location>
        <begin position="1"/>
        <end position="30"/>
    </location>
</feature>
<proteinExistence type="predicted"/>
<evidence type="ECO:0000313" key="3">
    <source>
        <dbReference type="Proteomes" id="UP001276659"/>
    </source>
</evidence>